<accession>A0ABS9W8R0</accession>
<evidence type="ECO:0008006" key="3">
    <source>
        <dbReference type="Google" id="ProtNLM"/>
    </source>
</evidence>
<feature type="non-terminal residue" evidence="1">
    <location>
        <position position="1"/>
    </location>
</feature>
<sequence>TVVSSPRSASSATLALNSAEYRVRLPVIGSVLLRPNRAYPTVRNPGTISDTKRHAVADRSGILLTLLLSGANTCDNRPFENLLGAVPLNPGKPNMRHVA</sequence>
<evidence type="ECO:0000313" key="1">
    <source>
        <dbReference type="EMBL" id="MCI0755686.1"/>
    </source>
</evidence>
<gene>
    <name evidence="1" type="ORF">MON41_18555</name>
</gene>
<comment type="caution">
    <text evidence="1">The sequence shown here is derived from an EMBL/GenBank/DDBJ whole genome shotgun (WGS) entry which is preliminary data.</text>
</comment>
<name>A0ABS9W8R0_9PROT</name>
<dbReference type="Proteomes" id="UP001201985">
    <property type="component" value="Unassembled WGS sequence"/>
</dbReference>
<protein>
    <recommendedName>
        <fullName evidence="3">Transposase</fullName>
    </recommendedName>
</protein>
<evidence type="ECO:0000313" key="2">
    <source>
        <dbReference type="Proteomes" id="UP001201985"/>
    </source>
</evidence>
<reference evidence="1 2" key="1">
    <citation type="submission" date="2022-03" db="EMBL/GenBank/DDBJ databases">
        <title>Complete genome analysis of Roseomonas KG 17.1 : a prolific producer of plant growth promoters.</title>
        <authorList>
            <person name="Saadouli I."/>
            <person name="Najjari A."/>
            <person name="Mosbah A."/>
            <person name="Ouzari H.I."/>
        </authorList>
    </citation>
    <scope>NUCLEOTIDE SEQUENCE [LARGE SCALE GENOMIC DNA]</scope>
    <source>
        <strain evidence="1 2">KG17-1</strain>
    </source>
</reference>
<proteinExistence type="predicted"/>
<keyword evidence="2" id="KW-1185">Reference proteome</keyword>
<dbReference type="EMBL" id="JALBUU010000044">
    <property type="protein sequence ID" value="MCI0755686.1"/>
    <property type="molecule type" value="Genomic_DNA"/>
</dbReference>
<organism evidence="1 2">
    <name type="scientific">Teichococcus vastitatis</name>
    <dbReference type="NCBI Taxonomy" id="2307076"/>
    <lineage>
        <taxon>Bacteria</taxon>
        <taxon>Pseudomonadati</taxon>
        <taxon>Pseudomonadota</taxon>
        <taxon>Alphaproteobacteria</taxon>
        <taxon>Acetobacterales</taxon>
        <taxon>Roseomonadaceae</taxon>
        <taxon>Roseomonas</taxon>
    </lineage>
</organism>